<keyword evidence="2" id="KW-0808">Transferase</keyword>
<comment type="caution">
    <text evidence="8">The sequence shown here is derived from an EMBL/GenBank/DDBJ whole genome shotgun (WGS) entry which is preliminary data.</text>
</comment>
<dbReference type="RefSeq" id="WP_347286910.1">
    <property type="nucleotide sequence ID" value="NZ_JAUZQE010000013.1"/>
</dbReference>
<keyword evidence="9" id="KW-1185">Reference proteome</keyword>
<organism evidence="8 9">
    <name type="scientific">Yanghanlia caeni</name>
    <dbReference type="NCBI Taxonomy" id="3064283"/>
    <lineage>
        <taxon>Bacteria</taxon>
        <taxon>Pseudomonadati</taxon>
        <taxon>Pseudomonadota</taxon>
        <taxon>Betaproteobacteria</taxon>
        <taxon>Burkholderiales</taxon>
        <taxon>Alcaligenaceae</taxon>
        <taxon>Yanghanlia</taxon>
    </lineage>
</organism>
<protein>
    <recommendedName>
        <fullName evidence="5">Protein-arginine rhamnosyltransferase</fullName>
    </recommendedName>
    <alternativeName>
        <fullName evidence="6">EF-P arginine rhamnosyltransferase</fullName>
    </alternativeName>
</protein>
<evidence type="ECO:0000256" key="6">
    <source>
        <dbReference type="ARBA" id="ARBA00030025"/>
    </source>
</evidence>
<comment type="similarity">
    <text evidence="4">Belongs to the glycosyltransferase 104 family.</text>
</comment>
<evidence type="ECO:0000256" key="5">
    <source>
        <dbReference type="ARBA" id="ARBA00024416"/>
    </source>
</evidence>
<accession>A0ABU1D5T7</accession>
<dbReference type="Pfam" id="PF10093">
    <property type="entry name" value="EarP"/>
    <property type="match status" value="1"/>
</dbReference>
<keyword evidence="8" id="KW-0648">Protein biosynthesis</keyword>
<name>A0ABU1D5T7_9BURK</name>
<evidence type="ECO:0000256" key="7">
    <source>
        <dbReference type="ARBA" id="ARBA00048472"/>
    </source>
</evidence>
<evidence type="ECO:0000313" key="9">
    <source>
        <dbReference type="Proteomes" id="UP001232156"/>
    </source>
</evidence>
<dbReference type="InterPro" id="IPR016633">
    <property type="entry name" value="EarP"/>
</dbReference>
<comment type="catalytic activity">
    <reaction evidence="7">
        <text>dTDP-beta-L-rhamnose + L-arginyl-[protein] = N(omega)-(alpha-L-rhamnosyl)-L-arginyl-[protein] + dTDP + H(+)</text>
        <dbReference type="Rhea" id="RHEA:66692"/>
        <dbReference type="Rhea" id="RHEA-COMP:10532"/>
        <dbReference type="Rhea" id="RHEA-COMP:17096"/>
        <dbReference type="ChEBI" id="CHEBI:15378"/>
        <dbReference type="ChEBI" id="CHEBI:29965"/>
        <dbReference type="ChEBI" id="CHEBI:57510"/>
        <dbReference type="ChEBI" id="CHEBI:58369"/>
        <dbReference type="ChEBI" id="CHEBI:167445"/>
    </reaction>
    <physiologicalReaction direction="left-to-right" evidence="7">
        <dbReference type="Rhea" id="RHEA:66693"/>
    </physiologicalReaction>
</comment>
<evidence type="ECO:0000313" key="8">
    <source>
        <dbReference type="EMBL" id="MDR4125804.1"/>
    </source>
</evidence>
<sequence>MPRSFDIFCRVVDNYGDIGVCWRLARELARRGGPERVVRLCSDDLRTFSRIAPGVTPTAAAQTIHGIDIVPWAQAATAEPADVVIEAFACSPPAGYLARLTPRQLWINLEYLSAEDWVESCHGLPSLQAGGLRKFFFFPGFTAGTGGLLREDDLIARRDAWQRNADARLSLLARLGVSTEWLQRLQDGARLVYVFCYPDSPQNALVQALAGAAPDTLILAPEGVWHAGSAPHEGTGSASKVGVHAHAFVDQETFDQMLWSADLNIVRGEDSLVRAIWAGRPMIWQPYRQADDLHLEKLAAWLARAPYAPDVKALMYAWSTGDSTTLATRLPQLLQGDAHARWAAQARNWSLTLAGQTSLAQRLERFCTEHAQTR</sequence>
<gene>
    <name evidence="8" type="primary">earP</name>
    <name evidence="8" type="ORF">Q8947_07370</name>
</gene>
<evidence type="ECO:0000256" key="1">
    <source>
        <dbReference type="ARBA" id="ARBA00022676"/>
    </source>
</evidence>
<dbReference type="GO" id="GO:0003746">
    <property type="term" value="F:translation elongation factor activity"/>
    <property type="evidence" value="ECO:0007669"/>
    <property type="project" value="UniProtKB-KW"/>
</dbReference>
<dbReference type="EMBL" id="JAUZQE010000013">
    <property type="protein sequence ID" value="MDR4125804.1"/>
    <property type="molecule type" value="Genomic_DNA"/>
</dbReference>
<evidence type="ECO:0000256" key="2">
    <source>
        <dbReference type="ARBA" id="ARBA00022679"/>
    </source>
</evidence>
<dbReference type="PIRSF" id="PIRSF015557">
    <property type="entry name" value="UCP015557"/>
    <property type="match status" value="1"/>
</dbReference>
<proteinExistence type="inferred from homology"/>
<reference evidence="8 9" key="1">
    <citation type="submission" date="2023-08" db="EMBL/GenBank/DDBJ databases">
        <title>Alcaligenaceae gen. nov., a novel taxon isolated from the sludge of Yixing Pesticide Factory.</title>
        <authorList>
            <person name="Ruan L."/>
        </authorList>
    </citation>
    <scope>NUCLEOTIDE SEQUENCE [LARGE SCALE GENOMIC DNA]</scope>
    <source>
        <strain evidence="8 9">LG-2</strain>
    </source>
</reference>
<dbReference type="Proteomes" id="UP001232156">
    <property type="component" value="Unassembled WGS sequence"/>
</dbReference>
<keyword evidence="8" id="KW-0251">Elongation factor</keyword>
<dbReference type="NCBIfam" id="TIGR03837">
    <property type="entry name" value="efp_Arg_rhamno"/>
    <property type="match status" value="1"/>
</dbReference>
<keyword evidence="1" id="KW-0328">Glycosyltransferase</keyword>
<evidence type="ECO:0000256" key="4">
    <source>
        <dbReference type="ARBA" id="ARBA00024346"/>
    </source>
</evidence>
<comment type="function">
    <text evidence="3">Protein-arginine rhamnosyltransferase that catalyzes the transfer of a single rhamnose to elongation factor P (EF-P) on 'Lys-32', a modification required for EF-P-dependent rescue of polyproline stalled ribosomes.</text>
</comment>
<evidence type="ECO:0000256" key="3">
    <source>
        <dbReference type="ARBA" id="ARBA00024303"/>
    </source>
</evidence>